<keyword evidence="9" id="KW-1015">Disulfide bond</keyword>
<evidence type="ECO:0000256" key="4">
    <source>
        <dbReference type="ARBA" id="ARBA00022692"/>
    </source>
</evidence>
<proteinExistence type="inferred from homology"/>
<gene>
    <name evidence="14" type="ORF">GSTENG00009542001</name>
</gene>
<dbReference type="Pfam" id="PF08337">
    <property type="entry name" value="Plexin_cytopl"/>
    <property type="match status" value="3"/>
</dbReference>
<dbReference type="Pfam" id="PF01833">
    <property type="entry name" value="TIG"/>
    <property type="match status" value="2"/>
</dbReference>
<feature type="region of interest" description="Disordered" evidence="12">
    <location>
        <begin position="667"/>
        <end position="688"/>
    </location>
</feature>
<feature type="compositionally biased region" description="Basic and acidic residues" evidence="12">
    <location>
        <begin position="667"/>
        <end position="680"/>
    </location>
</feature>
<dbReference type="GO" id="GO:0017154">
    <property type="term" value="F:semaphorin receptor activity"/>
    <property type="evidence" value="ECO:0007669"/>
    <property type="project" value="InterPro"/>
</dbReference>
<dbReference type="InterPro" id="IPR013783">
    <property type="entry name" value="Ig-like_fold"/>
</dbReference>
<dbReference type="OrthoDB" id="125363at2759"/>
<accession>Q4T033</accession>
<dbReference type="EMBL" id="CAAE01011372">
    <property type="protein sequence ID" value="CAF93749.1"/>
    <property type="molecule type" value="Genomic_DNA"/>
</dbReference>
<feature type="domain" description="IPT/TIG" evidence="13">
    <location>
        <begin position="50"/>
        <end position="150"/>
    </location>
</feature>
<dbReference type="GO" id="GO:0050772">
    <property type="term" value="P:positive regulation of axonogenesis"/>
    <property type="evidence" value="ECO:0007669"/>
    <property type="project" value="TreeGrafter"/>
</dbReference>
<feature type="non-terminal residue" evidence="14">
    <location>
        <position position="1200"/>
    </location>
</feature>
<dbReference type="PANTHER" id="PTHR22625:SF9">
    <property type="entry name" value="PLEXIN-B2"/>
    <property type="match status" value="1"/>
</dbReference>
<feature type="compositionally biased region" description="Basic and acidic residues" evidence="12">
    <location>
        <begin position="910"/>
        <end position="938"/>
    </location>
</feature>
<dbReference type="InterPro" id="IPR057533">
    <property type="entry name" value="PSI_Plexin-B"/>
</dbReference>
<evidence type="ECO:0000256" key="8">
    <source>
        <dbReference type="ARBA" id="ARBA00023136"/>
    </source>
</evidence>
<evidence type="ECO:0000256" key="7">
    <source>
        <dbReference type="ARBA" id="ARBA00022989"/>
    </source>
</evidence>
<evidence type="ECO:0000256" key="12">
    <source>
        <dbReference type="SAM" id="MobiDB-lite"/>
    </source>
</evidence>
<evidence type="ECO:0000256" key="9">
    <source>
        <dbReference type="ARBA" id="ARBA00023157"/>
    </source>
</evidence>
<dbReference type="GO" id="GO:0002116">
    <property type="term" value="C:semaphorin receptor complex"/>
    <property type="evidence" value="ECO:0007669"/>
    <property type="project" value="TreeGrafter"/>
</dbReference>
<dbReference type="InterPro" id="IPR031148">
    <property type="entry name" value="Plexin"/>
</dbReference>
<keyword evidence="11" id="KW-0325">Glycoprotein</keyword>
<sequence>VGLYNCSVGREDCSLCQHADATYQCVWCAAKRSCVYRELCGSSAPAQCPEPKITAISPRQGPLNGRILVTIKGSNMGVRKEDIKRITVAGVDCVHQEDRYSVSTSVVCEIGPAKRVPPSDVPFEPTHAGVVEVLVEGGRSGMSEFNFTYRDPEPTAVEPARGPAAGGTVITIKGKYLNTASKEDISITVAALRPGDEGSLRFSLSFGDVITCTTGRYSEQKLPSDPMAVRVNYGRDTTKEVASAFQYCENPKVSEYSPKASFVCGGRKIKVVGNGFDLIQRATMRVLPSTDEFSENTAPAEFVQEGKKENDTVLHFDSPVVNGSCDVRSLRTFLHLDNVVEELKSFVYHPEPTFDKLQKNVITETSIIIVTGRGFDKAMTVPEAKAFVGDAPCHVNILQGDKLILEAPAQQRRDTANEMLELVVKFGQCERLVDSVYYARKEGIPLAIIIPVVILPMLLFIGVSVYCYRSGQNPGDASAGARALSHAALCSDRRKSQQAEREYEKVKHQLENLEESVRDRCKKEFTDLMIEMEDHTNDLSEARIPFLDYKSYTDRNFFLSSKDGANDAMITGKLQIPEGRRAIVAQALNQFSNLLNSKTFLINVSLHSSPRARSLSSPFQILSSWVQFIHDPGEPAGFQRPLSWLLRLAADGGAAREAGVLHGHHEDAAAGADGRTRAEQEPQTDAEEVEQQPLFTVGLTGRLTVASVVCRSETVVDRMLYNWMSMCLYQFLRVRNVLRVSESRTLVCGFQDTAGEPLYKLFKALKHQVEKGPVDAKMKKAKYTLNDTGLLGDDVEYSVLTLQVLVHGEGPDVTPVKVLNCDTITQVKEKVIDQVYRNMPYSQRPKVECVALEWRPGSTGQILSDLDLTSQKEGRWKKLNTLAHYNVSTHLQTFLELAAGGGQHLPPGEAGRRHGRSEVQARQHEGQGHDQSHHRDLPDPAAVGQGASAPPPGRRSRLNTPLRAPLQGTLQQFVDDFFRSVLCSNSVVPPAVKYFFDFLDEQALKHDNVDEETLHIWKTNRWGLLRRARLRRLSDAGSALLGLLSLPLRFWVNILKNPHFIFDVHVTEVVEASLYVISQTLMDACTKTEHKLSRESPSNKLLYAKEISSYKKMVDDYCKGIRQMVSVSDQDMNTHLAELSRQHTDKLHTQGALHQLYQYASKYYDVIIQSLDEDPAAQNKQLTLRLQQIAAALENKVTDL</sequence>
<comment type="caution">
    <text evidence="14">The sequence shown here is derived from an EMBL/GenBank/DDBJ whole genome shotgun (WGS) entry which is preliminary data.</text>
</comment>
<evidence type="ECO:0000256" key="11">
    <source>
        <dbReference type="ARBA" id="ARBA00023180"/>
    </source>
</evidence>
<dbReference type="InterPro" id="IPR008936">
    <property type="entry name" value="Rho_GTPase_activation_prot"/>
</dbReference>
<dbReference type="GO" id="GO:0008360">
    <property type="term" value="P:regulation of cell shape"/>
    <property type="evidence" value="ECO:0007669"/>
    <property type="project" value="TreeGrafter"/>
</dbReference>
<dbReference type="FunFam" id="2.60.40.10:FF:000203">
    <property type="entry name" value="Plexin B2"/>
    <property type="match status" value="1"/>
</dbReference>
<evidence type="ECO:0000256" key="2">
    <source>
        <dbReference type="ARBA" id="ARBA00010297"/>
    </source>
</evidence>
<keyword evidence="8" id="KW-0472">Membrane</keyword>
<protein>
    <submittedName>
        <fullName evidence="14">(spotted green pufferfish) hypothetical protein</fullName>
    </submittedName>
</protein>
<evidence type="ECO:0000313" key="14">
    <source>
        <dbReference type="EMBL" id="CAF93749.1"/>
    </source>
</evidence>
<dbReference type="Gene3D" id="1.10.506.10">
    <property type="entry name" value="GTPase Activation - p120gap, domain 1"/>
    <property type="match status" value="2"/>
</dbReference>
<keyword evidence="4" id="KW-0812">Transmembrane</keyword>
<organism evidence="14">
    <name type="scientific">Tetraodon nigroviridis</name>
    <name type="common">Spotted green pufferfish</name>
    <name type="synonym">Chelonodon nigroviridis</name>
    <dbReference type="NCBI Taxonomy" id="99883"/>
    <lineage>
        <taxon>Eukaryota</taxon>
        <taxon>Metazoa</taxon>
        <taxon>Chordata</taxon>
        <taxon>Craniata</taxon>
        <taxon>Vertebrata</taxon>
        <taxon>Euteleostomi</taxon>
        <taxon>Actinopterygii</taxon>
        <taxon>Neopterygii</taxon>
        <taxon>Teleostei</taxon>
        <taxon>Neoteleostei</taxon>
        <taxon>Acanthomorphata</taxon>
        <taxon>Eupercaria</taxon>
        <taxon>Tetraodontiformes</taxon>
        <taxon>Tetradontoidea</taxon>
        <taxon>Tetraodontidae</taxon>
        <taxon>Tetraodon</taxon>
    </lineage>
</organism>
<dbReference type="SMART" id="SM00429">
    <property type="entry name" value="IPT"/>
    <property type="match status" value="3"/>
</dbReference>
<evidence type="ECO:0000259" key="13">
    <source>
        <dbReference type="SMART" id="SM00429"/>
    </source>
</evidence>
<name>Q4T033_TETNG</name>
<feature type="domain" description="IPT/TIG" evidence="13">
    <location>
        <begin position="250"/>
        <end position="349"/>
    </location>
</feature>
<keyword evidence="6" id="KW-0677">Repeat</keyword>
<reference evidence="14" key="1">
    <citation type="journal article" date="2004" name="Nature">
        <title>Genome duplication in the teleost fish Tetraodon nigroviridis reveals the early vertebrate proto-karyotype.</title>
        <authorList>
            <person name="Jaillon O."/>
            <person name="Aury J.-M."/>
            <person name="Brunet F."/>
            <person name="Petit J.-L."/>
            <person name="Stange-Thomann N."/>
            <person name="Mauceli E."/>
            <person name="Bouneau L."/>
            <person name="Fischer C."/>
            <person name="Ozouf-Costaz C."/>
            <person name="Bernot A."/>
            <person name="Nicaud S."/>
            <person name="Jaffe D."/>
            <person name="Fisher S."/>
            <person name="Lutfalla G."/>
            <person name="Dossat C."/>
            <person name="Segurens B."/>
            <person name="Dasilva C."/>
            <person name="Salanoubat M."/>
            <person name="Levy M."/>
            <person name="Boudet N."/>
            <person name="Castellano S."/>
            <person name="Anthouard V."/>
            <person name="Jubin C."/>
            <person name="Castelli V."/>
            <person name="Katinka M."/>
            <person name="Vacherie B."/>
            <person name="Biemont C."/>
            <person name="Skalli Z."/>
            <person name="Cattolico L."/>
            <person name="Poulain J."/>
            <person name="De Berardinis V."/>
            <person name="Cruaud C."/>
            <person name="Duprat S."/>
            <person name="Brottier P."/>
            <person name="Coutanceau J.-P."/>
            <person name="Gouzy J."/>
            <person name="Parra G."/>
            <person name="Lardier G."/>
            <person name="Chapple C."/>
            <person name="McKernan K.J."/>
            <person name="McEwan P."/>
            <person name="Bosak S."/>
            <person name="Kellis M."/>
            <person name="Volff J.-N."/>
            <person name="Guigo R."/>
            <person name="Zody M.C."/>
            <person name="Mesirov J."/>
            <person name="Lindblad-Toh K."/>
            <person name="Birren B."/>
            <person name="Nusbaum C."/>
            <person name="Kahn D."/>
            <person name="Robinson-Rechavi M."/>
            <person name="Laudet V."/>
            <person name="Schachter V."/>
            <person name="Quetier F."/>
            <person name="Saurin W."/>
            <person name="Scarpelli C."/>
            <person name="Wincker P."/>
            <person name="Lander E.S."/>
            <person name="Weissenbach J."/>
            <person name="Roest Crollius H."/>
        </authorList>
    </citation>
    <scope>NUCLEOTIDE SEQUENCE [LARGE SCALE GENOMIC DNA]</scope>
</reference>
<evidence type="ECO:0000256" key="10">
    <source>
        <dbReference type="ARBA" id="ARBA00023170"/>
    </source>
</evidence>
<dbReference type="SUPFAM" id="SSF48350">
    <property type="entry name" value="GTPase activation domain, GAP"/>
    <property type="match status" value="1"/>
</dbReference>
<keyword evidence="3" id="KW-1003">Cell membrane</keyword>
<dbReference type="GO" id="GO:0030334">
    <property type="term" value="P:regulation of cell migration"/>
    <property type="evidence" value="ECO:0007669"/>
    <property type="project" value="TreeGrafter"/>
</dbReference>
<dbReference type="GO" id="GO:0007399">
    <property type="term" value="P:nervous system development"/>
    <property type="evidence" value="ECO:0007669"/>
    <property type="project" value="UniProtKB-ARBA"/>
</dbReference>
<evidence type="ECO:0000256" key="3">
    <source>
        <dbReference type="ARBA" id="ARBA00022475"/>
    </source>
</evidence>
<keyword evidence="5" id="KW-0732">Signal</keyword>
<dbReference type="GO" id="GO:0007162">
    <property type="term" value="P:negative regulation of cell adhesion"/>
    <property type="evidence" value="ECO:0007669"/>
    <property type="project" value="TreeGrafter"/>
</dbReference>
<dbReference type="Pfam" id="PF24317">
    <property type="entry name" value="PSI_Plexin-B"/>
    <property type="match status" value="1"/>
</dbReference>
<evidence type="ECO:0000256" key="5">
    <source>
        <dbReference type="ARBA" id="ARBA00022729"/>
    </source>
</evidence>
<dbReference type="InterPro" id="IPR014756">
    <property type="entry name" value="Ig_E-set"/>
</dbReference>
<dbReference type="InterPro" id="IPR046800">
    <property type="entry name" value="Plexin_RBD"/>
</dbReference>
<comment type="similarity">
    <text evidence="2">Belongs to the plexin family.</text>
</comment>
<dbReference type="Gene3D" id="3.10.20.90">
    <property type="entry name" value="Phosphatidylinositol 3-kinase Catalytic Subunit, Chain A, domain 1"/>
    <property type="match status" value="1"/>
</dbReference>
<evidence type="ECO:0000256" key="6">
    <source>
        <dbReference type="ARBA" id="ARBA00022737"/>
    </source>
</evidence>
<dbReference type="Pfam" id="PF20170">
    <property type="entry name" value="Plexin_RBD"/>
    <property type="match status" value="1"/>
</dbReference>
<dbReference type="KEGG" id="tng:GSTEN00009542G001"/>
<comment type="subcellular location">
    <subcellularLocation>
        <location evidence="1">Cell membrane</location>
        <topology evidence="1">Single-pass type I membrane protein</topology>
    </subcellularLocation>
</comment>
<reference evidence="14" key="2">
    <citation type="submission" date="2004-02" db="EMBL/GenBank/DDBJ databases">
        <authorList>
            <consortium name="Genoscope"/>
            <consortium name="Whitehead Institute Centre for Genome Research"/>
        </authorList>
    </citation>
    <scope>NUCLEOTIDE SEQUENCE</scope>
</reference>
<dbReference type="AlphaFoldDB" id="Q4T033"/>
<dbReference type="SUPFAM" id="SSF81296">
    <property type="entry name" value="E set domains"/>
    <property type="match status" value="2"/>
</dbReference>
<feature type="domain" description="IPT/TIG" evidence="13">
    <location>
        <begin position="151"/>
        <end position="248"/>
    </location>
</feature>
<feature type="non-terminal residue" evidence="14">
    <location>
        <position position="1"/>
    </location>
</feature>
<keyword evidence="10" id="KW-0675">Receptor</keyword>
<dbReference type="GO" id="GO:0005886">
    <property type="term" value="C:plasma membrane"/>
    <property type="evidence" value="ECO:0007669"/>
    <property type="project" value="UniProtKB-SubCell"/>
</dbReference>
<dbReference type="InterPro" id="IPR002909">
    <property type="entry name" value="IPT_dom"/>
</dbReference>
<evidence type="ECO:0000256" key="1">
    <source>
        <dbReference type="ARBA" id="ARBA00004251"/>
    </source>
</evidence>
<dbReference type="Gene3D" id="2.60.40.10">
    <property type="entry name" value="Immunoglobulins"/>
    <property type="match status" value="2"/>
</dbReference>
<feature type="region of interest" description="Disordered" evidence="12">
    <location>
        <begin position="900"/>
        <end position="960"/>
    </location>
</feature>
<dbReference type="PANTHER" id="PTHR22625">
    <property type="entry name" value="PLEXIN"/>
    <property type="match status" value="1"/>
</dbReference>
<dbReference type="InterPro" id="IPR013548">
    <property type="entry name" value="Plexin_cytoplasmic_RasGAP_dom"/>
</dbReference>
<keyword evidence="7" id="KW-1133">Transmembrane helix</keyword>